<feature type="region of interest" description="Disordered" evidence="1">
    <location>
        <begin position="1"/>
        <end position="35"/>
    </location>
</feature>
<gene>
    <name evidence="2" type="ORF">LCGC14_1143170</name>
</gene>
<proteinExistence type="predicted"/>
<evidence type="ECO:0000313" key="2">
    <source>
        <dbReference type="EMBL" id="KKM99914.1"/>
    </source>
</evidence>
<evidence type="ECO:0000256" key="1">
    <source>
        <dbReference type="SAM" id="MobiDB-lite"/>
    </source>
</evidence>
<dbReference type="EMBL" id="LAZR01005442">
    <property type="protein sequence ID" value="KKM99914.1"/>
    <property type="molecule type" value="Genomic_DNA"/>
</dbReference>
<dbReference type="AlphaFoldDB" id="A0A0F9LXU4"/>
<organism evidence="2">
    <name type="scientific">marine sediment metagenome</name>
    <dbReference type="NCBI Taxonomy" id="412755"/>
    <lineage>
        <taxon>unclassified sequences</taxon>
        <taxon>metagenomes</taxon>
        <taxon>ecological metagenomes</taxon>
    </lineage>
</organism>
<name>A0A0F9LXU4_9ZZZZ</name>
<reference evidence="2" key="1">
    <citation type="journal article" date="2015" name="Nature">
        <title>Complex archaea that bridge the gap between prokaryotes and eukaryotes.</title>
        <authorList>
            <person name="Spang A."/>
            <person name="Saw J.H."/>
            <person name="Jorgensen S.L."/>
            <person name="Zaremba-Niedzwiedzka K."/>
            <person name="Martijn J."/>
            <person name="Lind A.E."/>
            <person name="van Eijk R."/>
            <person name="Schleper C."/>
            <person name="Guy L."/>
            <person name="Ettema T.J."/>
        </authorList>
    </citation>
    <scope>NUCLEOTIDE SEQUENCE</scope>
</reference>
<accession>A0A0F9LXU4</accession>
<sequence length="85" mass="9120">MVEPAAQPGTSPPGERPALEPVPRTDPNTAPIESSYAPLRHFDRLTDRVSFLPGLLDPVFAGCPTAEPLEPGGRLLIRFFAMVAP</sequence>
<comment type="caution">
    <text evidence="2">The sequence shown here is derived from an EMBL/GenBank/DDBJ whole genome shotgun (WGS) entry which is preliminary data.</text>
</comment>
<protein>
    <submittedName>
        <fullName evidence="2">Uncharacterized protein</fullName>
    </submittedName>
</protein>